<evidence type="ECO:0000313" key="1">
    <source>
        <dbReference type="EMBL" id="PPQ71400.1"/>
    </source>
</evidence>
<comment type="caution">
    <text evidence="1">The sequence shown here is derived from an EMBL/GenBank/DDBJ whole genome shotgun (WGS) entry which is preliminary data.</text>
</comment>
<accession>A0A409VYT3</accession>
<name>A0A409VYT3_9AGAR</name>
<gene>
    <name evidence="1" type="ORF">CVT26_011115</name>
</gene>
<sequence length="104" mass="11010">MPATSGKLEIDQGGNFHANFVINELKVHANGKFSKISVPPLSVTSALLIYPALNDLTGDRDFGGYVKDTTLSLTSTSGVSIVAQLKDKALEALPLSGKIVWTHA</sequence>
<keyword evidence="2" id="KW-1185">Reference proteome</keyword>
<dbReference type="EMBL" id="NHYE01005504">
    <property type="protein sequence ID" value="PPQ71400.1"/>
    <property type="molecule type" value="Genomic_DNA"/>
</dbReference>
<proteinExistence type="predicted"/>
<reference evidence="1 2" key="1">
    <citation type="journal article" date="2018" name="Evol. Lett.">
        <title>Horizontal gene cluster transfer increased hallucinogenic mushroom diversity.</title>
        <authorList>
            <person name="Reynolds H.T."/>
            <person name="Vijayakumar V."/>
            <person name="Gluck-Thaler E."/>
            <person name="Korotkin H.B."/>
            <person name="Matheny P.B."/>
            <person name="Slot J.C."/>
        </authorList>
    </citation>
    <scope>NUCLEOTIDE SEQUENCE [LARGE SCALE GENOMIC DNA]</scope>
    <source>
        <strain evidence="1 2">SRW20</strain>
    </source>
</reference>
<dbReference type="AlphaFoldDB" id="A0A409VYT3"/>
<organism evidence="1 2">
    <name type="scientific">Gymnopilus dilepis</name>
    <dbReference type="NCBI Taxonomy" id="231916"/>
    <lineage>
        <taxon>Eukaryota</taxon>
        <taxon>Fungi</taxon>
        <taxon>Dikarya</taxon>
        <taxon>Basidiomycota</taxon>
        <taxon>Agaricomycotina</taxon>
        <taxon>Agaricomycetes</taxon>
        <taxon>Agaricomycetidae</taxon>
        <taxon>Agaricales</taxon>
        <taxon>Agaricineae</taxon>
        <taxon>Hymenogastraceae</taxon>
        <taxon>Gymnopilus</taxon>
    </lineage>
</organism>
<dbReference type="InParanoid" id="A0A409VYT3"/>
<evidence type="ECO:0000313" key="2">
    <source>
        <dbReference type="Proteomes" id="UP000284706"/>
    </source>
</evidence>
<dbReference type="Proteomes" id="UP000284706">
    <property type="component" value="Unassembled WGS sequence"/>
</dbReference>
<protein>
    <submittedName>
        <fullName evidence="1">Uncharacterized protein</fullName>
    </submittedName>
</protein>